<protein>
    <submittedName>
        <fullName evidence="1">Uncharacterized protein</fullName>
    </submittedName>
</protein>
<name>Q1IYN1_DEIGD</name>
<keyword evidence="2" id="KW-1185">Reference proteome</keyword>
<organism evidence="1 2">
    <name type="scientific">Deinococcus geothermalis (strain DSM 11300 / CIP 105573 / AG-3a)</name>
    <dbReference type="NCBI Taxonomy" id="319795"/>
    <lineage>
        <taxon>Bacteria</taxon>
        <taxon>Thermotogati</taxon>
        <taxon>Deinococcota</taxon>
        <taxon>Deinococci</taxon>
        <taxon>Deinococcales</taxon>
        <taxon>Deinococcaceae</taxon>
        <taxon>Deinococcus</taxon>
    </lineage>
</organism>
<gene>
    <name evidence="1" type="ordered locus">Dgeo_1358</name>
</gene>
<dbReference type="AlphaFoldDB" id="Q1IYN1"/>
<dbReference type="Proteomes" id="UP000002431">
    <property type="component" value="Chromosome"/>
</dbReference>
<dbReference type="KEGG" id="dge:Dgeo_1358"/>
<dbReference type="STRING" id="319795.Dgeo_1358"/>
<proteinExistence type="predicted"/>
<evidence type="ECO:0000313" key="2">
    <source>
        <dbReference type="Proteomes" id="UP000002431"/>
    </source>
</evidence>
<dbReference type="HOGENOM" id="CLU_2301198_0_0_0"/>
<evidence type="ECO:0000313" key="1">
    <source>
        <dbReference type="EMBL" id="ABF45653.1"/>
    </source>
</evidence>
<sequence>MSGIPVKAPYRRSTKNPGAARFNEVYSKRRPRPIAELSDRELLVILLGSPQAADTVLEHIGTLGEYSRIGEGARLLHLPGIGKGVALKLDALFEFACRVG</sequence>
<accession>Q1IYN1</accession>
<dbReference type="RefSeq" id="WP_011530490.1">
    <property type="nucleotide sequence ID" value="NC_008025.1"/>
</dbReference>
<reference evidence="1" key="1">
    <citation type="submission" date="2006-04" db="EMBL/GenBank/DDBJ databases">
        <title>Complete sequence of chromosome of Deinococcus geothermalis DSM 11300.</title>
        <authorList>
            <consortium name="US DOE Joint Genome Institute"/>
            <person name="Copeland A."/>
            <person name="Lucas S."/>
            <person name="Lapidus A."/>
            <person name="Barry K."/>
            <person name="Detter J.C."/>
            <person name="Glavina del Rio T."/>
            <person name="Hammon N."/>
            <person name="Israni S."/>
            <person name="Dalin E."/>
            <person name="Tice H."/>
            <person name="Pitluck S."/>
            <person name="Brettin T."/>
            <person name="Bruce D."/>
            <person name="Han C."/>
            <person name="Tapia R."/>
            <person name="Saunders E."/>
            <person name="Gilna P."/>
            <person name="Schmutz J."/>
            <person name="Larimer F."/>
            <person name="Land M."/>
            <person name="Hauser L."/>
            <person name="Kyrpides N."/>
            <person name="Kim E."/>
            <person name="Daly M.J."/>
            <person name="Fredrickson J.K."/>
            <person name="Makarova K.S."/>
            <person name="Gaidamakova E.K."/>
            <person name="Zhai M."/>
            <person name="Richardson P."/>
        </authorList>
    </citation>
    <scope>NUCLEOTIDE SEQUENCE</scope>
    <source>
        <strain evidence="1">DSM 11300</strain>
    </source>
</reference>
<dbReference type="EMBL" id="CP000359">
    <property type="protein sequence ID" value="ABF45653.1"/>
    <property type="molecule type" value="Genomic_DNA"/>
</dbReference>